<dbReference type="Proteomes" id="UP001732700">
    <property type="component" value="Chromosome 1D"/>
</dbReference>
<accession>A0ACD5U2R0</accession>
<dbReference type="EnsemblPlants" id="AVESA.00010b.r2.1DG0170360.1">
    <property type="protein sequence ID" value="AVESA.00010b.r2.1DG0170360.1.CDS.1"/>
    <property type="gene ID" value="AVESA.00010b.r2.1DG0170360"/>
</dbReference>
<keyword evidence="2" id="KW-1185">Reference proteome</keyword>
<evidence type="ECO:0000313" key="2">
    <source>
        <dbReference type="Proteomes" id="UP001732700"/>
    </source>
</evidence>
<reference evidence="1" key="2">
    <citation type="submission" date="2025-09" db="UniProtKB">
        <authorList>
            <consortium name="EnsemblPlants"/>
        </authorList>
    </citation>
    <scope>IDENTIFICATION</scope>
</reference>
<protein>
    <submittedName>
        <fullName evidence="1">Uncharacterized protein</fullName>
    </submittedName>
</protein>
<name>A0ACD5U2R0_AVESA</name>
<evidence type="ECO:0000313" key="1">
    <source>
        <dbReference type="EnsemblPlants" id="AVESA.00010b.r2.1DG0170360.1.CDS.1"/>
    </source>
</evidence>
<sequence length="199" mass="20644">MREWRANGGVGREGGGADAAPTEAVRRQKLPQSNASSSGSAASSSSGGAEAEERGGKDRLGRRRSRRREDVVRAIRDRLPAAPSCWGNSVSVVQERRGPRERPGAGDAVEVEEEEGAGFGSGSGAGTAAALPAWCCICPEGDCRLEANPSANGKEDPGLRSLLERNDFYSDDCNPHAAATTAAGNANDDDVASEAADFD</sequence>
<proteinExistence type="predicted"/>
<reference evidence="1" key="1">
    <citation type="submission" date="2021-05" db="EMBL/GenBank/DDBJ databases">
        <authorList>
            <person name="Scholz U."/>
            <person name="Mascher M."/>
            <person name="Fiebig A."/>
        </authorList>
    </citation>
    <scope>NUCLEOTIDE SEQUENCE [LARGE SCALE GENOMIC DNA]</scope>
</reference>
<organism evidence="1 2">
    <name type="scientific">Avena sativa</name>
    <name type="common">Oat</name>
    <dbReference type="NCBI Taxonomy" id="4498"/>
    <lineage>
        <taxon>Eukaryota</taxon>
        <taxon>Viridiplantae</taxon>
        <taxon>Streptophyta</taxon>
        <taxon>Embryophyta</taxon>
        <taxon>Tracheophyta</taxon>
        <taxon>Spermatophyta</taxon>
        <taxon>Magnoliopsida</taxon>
        <taxon>Liliopsida</taxon>
        <taxon>Poales</taxon>
        <taxon>Poaceae</taxon>
        <taxon>BOP clade</taxon>
        <taxon>Pooideae</taxon>
        <taxon>Poodae</taxon>
        <taxon>Poeae</taxon>
        <taxon>Poeae Chloroplast Group 1 (Aveneae type)</taxon>
        <taxon>Aveninae</taxon>
        <taxon>Avena</taxon>
    </lineage>
</organism>